<dbReference type="InterPro" id="IPR018060">
    <property type="entry name" value="HTH_AraC"/>
</dbReference>
<protein>
    <submittedName>
        <fullName evidence="5">AraC family transcriptional regulator</fullName>
    </submittedName>
</protein>
<evidence type="ECO:0000313" key="5">
    <source>
        <dbReference type="EMBL" id="MBM6673816.1"/>
    </source>
</evidence>
<dbReference type="PROSITE" id="PS01124">
    <property type="entry name" value="HTH_ARAC_FAMILY_2"/>
    <property type="match status" value="1"/>
</dbReference>
<feature type="domain" description="HTH araC/xylS-type" evidence="4">
    <location>
        <begin position="190"/>
        <end position="288"/>
    </location>
</feature>
<dbReference type="GO" id="GO:0043565">
    <property type="term" value="F:sequence-specific DNA binding"/>
    <property type="evidence" value="ECO:0007669"/>
    <property type="project" value="InterPro"/>
</dbReference>
<dbReference type="PANTHER" id="PTHR43280:SF32">
    <property type="entry name" value="TRANSCRIPTIONAL REGULATORY PROTEIN"/>
    <property type="match status" value="1"/>
</dbReference>
<evidence type="ECO:0000256" key="2">
    <source>
        <dbReference type="ARBA" id="ARBA00023125"/>
    </source>
</evidence>
<dbReference type="Proteomes" id="UP000706891">
    <property type="component" value="Unassembled WGS sequence"/>
</dbReference>
<proteinExistence type="predicted"/>
<accession>A0A938WSF5</accession>
<keyword evidence="1" id="KW-0805">Transcription regulation</keyword>
<dbReference type="InterPro" id="IPR009057">
    <property type="entry name" value="Homeodomain-like_sf"/>
</dbReference>
<dbReference type="GO" id="GO:0003700">
    <property type="term" value="F:DNA-binding transcription factor activity"/>
    <property type="evidence" value="ECO:0007669"/>
    <property type="project" value="InterPro"/>
</dbReference>
<evidence type="ECO:0000313" key="6">
    <source>
        <dbReference type="Proteomes" id="UP000706891"/>
    </source>
</evidence>
<keyword evidence="3" id="KW-0804">Transcription</keyword>
<dbReference type="RefSeq" id="WP_205104743.1">
    <property type="nucleotide sequence ID" value="NZ_JACJJG010000037.1"/>
</dbReference>
<keyword evidence="6" id="KW-1185">Reference proteome</keyword>
<dbReference type="InterPro" id="IPR037923">
    <property type="entry name" value="HTH-like"/>
</dbReference>
<dbReference type="SUPFAM" id="SSF46689">
    <property type="entry name" value="Homeodomain-like"/>
    <property type="match status" value="1"/>
</dbReference>
<reference evidence="5" key="1">
    <citation type="submission" date="2020-08" db="EMBL/GenBank/DDBJ databases">
        <authorList>
            <person name="Cejkova D."/>
            <person name="Kubasova T."/>
            <person name="Jahodarova E."/>
            <person name="Rychlik I."/>
        </authorList>
    </citation>
    <scope>NUCLEOTIDE SEQUENCE</scope>
    <source>
        <strain evidence="5">An824</strain>
    </source>
</reference>
<name>A0A938WSF5_9BACT</name>
<evidence type="ECO:0000256" key="3">
    <source>
        <dbReference type="ARBA" id="ARBA00023163"/>
    </source>
</evidence>
<evidence type="ECO:0000256" key="1">
    <source>
        <dbReference type="ARBA" id="ARBA00023015"/>
    </source>
</evidence>
<gene>
    <name evidence="5" type="ORF">H6A34_08005</name>
</gene>
<organism evidence="5 6">
    <name type="scientific">Marseilla massiliensis</name>
    <dbReference type="NCBI Taxonomy" id="1841864"/>
    <lineage>
        <taxon>Bacteria</taxon>
        <taxon>Pseudomonadati</taxon>
        <taxon>Bacteroidota</taxon>
        <taxon>Bacteroidia</taxon>
        <taxon>Bacteroidales</taxon>
        <taxon>Prevotellaceae</taxon>
        <taxon>Marseilla</taxon>
    </lineage>
</organism>
<dbReference type="SUPFAM" id="SSF51215">
    <property type="entry name" value="Regulatory protein AraC"/>
    <property type="match status" value="1"/>
</dbReference>
<dbReference type="Gene3D" id="1.10.10.60">
    <property type="entry name" value="Homeodomain-like"/>
    <property type="match status" value="1"/>
</dbReference>
<evidence type="ECO:0000259" key="4">
    <source>
        <dbReference type="PROSITE" id="PS01124"/>
    </source>
</evidence>
<dbReference type="PANTHER" id="PTHR43280">
    <property type="entry name" value="ARAC-FAMILY TRANSCRIPTIONAL REGULATOR"/>
    <property type="match status" value="1"/>
</dbReference>
<dbReference type="AlphaFoldDB" id="A0A938WSF5"/>
<comment type="caution">
    <text evidence="5">The sequence shown here is derived from an EMBL/GenBank/DDBJ whole genome shotgun (WGS) entry which is preliminary data.</text>
</comment>
<dbReference type="EMBL" id="JACJJG010000037">
    <property type="protein sequence ID" value="MBM6673816.1"/>
    <property type="molecule type" value="Genomic_DNA"/>
</dbReference>
<reference evidence="5" key="2">
    <citation type="journal article" date="2021" name="Sci. Rep.">
        <title>The distribution of antibiotic resistance genes in chicken gut microbiota commensals.</title>
        <authorList>
            <person name="Juricova H."/>
            <person name="Matiasovicova J."/>
            <person name="Kubasova T."/>
            <person name="Cejkova D."/>
            <person name="Rychlik I."/>
        </authorList>
    </citation>
    <scope>NUCLEOTIDE SEQUENCE</scope>
    <source>
        <strain evidence="5">An824</strain>
    </source>
</reference>
<keyword evidence="2" id="KW-0238">DNA-binding</keyword>
<dbReference type="Pfam" id="PF12833">
    <property type="entry name" value="HTH_18"/>
    <property type="match status" value="1"/>
</dbReference>
<dbReference type="SMART" id="SM00342">
    <property type="entry name" value="HTH_ARAC"/>
    <property type="match status" value="1"/>
</dbReference>
<sequence length="294" mass="33528">MDVKIGNLENPEIRQKLKYTDGKIALIDELTEVNPRNALQFDGVYVLLCLGGKYTFEINGKQYVGHKNDAVICSPESILSNVLLSPDFRFRCVFISTEYAEKTLPLPAQGWNYRLFIEHNALISLLDSETEGFCRYFDLLKAKFSDSTNVFRDKILDALVLAFVYDFGNVLGRIAGLRPRPMSSAENIFDRFISLLAQSYPKRRDVAYYADRLNITPKYLTVVCKKTGGKTASKIIDAYVTKDIERLLKSTRKSVKEISNELEFPNTSFFGRYVKKNLGCAPNEFRRRQVPGHS</sequence>